<dbReference type="Gene3D" id="2.40.100.10">
    <property type="entry name" value="Cyclophilin-like"/>
    <property type="match status" value="2"/>
</dbReference>
<dbReference type="EC" id="5.2.1.8" evidence="4"/>
<dbReference type="PANTHER" id="PTHR45625">
    <property type="entry name" value="PEPTIDYL-PROLYL CIS-TRANS ISOMERASE-RELATED"/>
    <property type="match status" value="1"/>
</dbReference>
<evidence type="ECO:0000259" key="5">
    <source>
        <dbReference type="PROSITE" id="PS50072"/>
    </source>
</evidence>
<organism evidence="6 7">
    <name type="scientific">Shiella aurantiaca</name>
    <dbReference type="NCBI Taxonomy" id="3058365"/>
    <lineage>
        <taxon>Bacteria</taxon>
        <taxon>Pseudomonadati</taxon>
        <taxon>Bacteroidota</taxon>
        <taxon>Cytophagia</taxon>
        <taxon>Cytophagales</taxon>
        <taxon>Shiellaceae</taxon>
        <taxon>Shiella</taxon>
    </lineage>
</organism>
<dbReference type="InterPro" id="IPR002130">
    <property type="entry name" value="Cyclophilin-type_PPIase_dom"/>
</dbReference>
<name>A0ABT8F962_9BACT</name>
<feature type="domain" description="PPIase cyclophilin-type" evidence="5">
    <location>
        <begin position="23"/>
        <end position="263"/>
    </location>
</feature>
<keyword evidence="2 4" id="KW-0697">Rotamase</keyword>
<dbReference type="InterPro" id="IPR029000">
    <property type="entry name" value="Cyclophilin-like_dom_sf"/>
</dbReference>
<evidence type="ECO:0000313" key="7">
    <source>
        <dbReference type="Proteomes" id="UP001168552"/>
    </source>
</evidence>
<evidence type="ECO:0000256" key="2">
    <source>
        <dbReference type="ARBA" id="ARBA00023110"/>
    </source>
</evidence>
<sequence>MRKIYLSLLFGAFLLVMAGCGDKEKIMVINTPYGSMKALLYEETPLHKANFLKLVENGSYDSTLFHRVIEGFMIQGGDVNAKKGVQEKITYTIPAEFVPQFFHKKGALAAARMGDDVNPKKESSGCQFYIVQGKIFTEEDLKQQINNTREYGVQDQFRKLLGMPEYLELRKQIIAWQESNNGDSIMAKIEEMKPLMAEKFGPVRNLSFNDTQKQVYAEVGGAPHLDGEYTVFGQVVEGLAVIDSIAAVQKNPMDKPLTDLYITVEIEEISKKEVTKKYGYVYPEVKK</sequence>
<evidence type="ECO:0000313" key="6">
    <source>
        <dbReference type="EMBL" id="MDN4166736.1"/>
    </source>
</evidence>
<comment type="caution">
    <text evidence="6">The sequence shown here is derived from an EMBL/GenBank/DDBJ whole genome shotgun (WGS) entry which is preliminary data.</text>
</comment>
<evidence type="ECO:0000256" key="1">
    <source>
        <dbReference type="ARBA" id="ARBA00007365"/>
    </source>
</evidence>
<protein>
    <recommendedName>
        <fullName evidence="4">Peptidyl-prolyl cis-trans isomerase</fullName>
        <shortName evidence="4">PPIase</shortName>
        <ecNumber evidence="4">5.2.1.8</ecNumber>
    </recommendedName>
</protein>
<comment type="catalytic activity">
    <reaction evidence="4">
        <text>[protein]-peptidylproline (omega=180) = [protein]-peptidylproline (omega=0)</text>
        <dbReference type="Rhea" id="RHEA:16237"/>
        <dbReference type="Rhea" id="RHEA-COMP:10747"/>
        <dbReference type="Rhea" id="RHEA-COMP:10748"/>
        <dbReference type="ChEBI" id="CHEBI:83833"/>
        <dbReference type="ChEBI" id="CHEBI:83834"/>
        <dbReference type="EC" id="5.2.1.8"/>
    </reaction>
</comment>
<dbReference type="CDD" id="cd00317">
    <property type="entry name" value="cyclophilin"/>
    <property type="match status" value="1"/>
</dbReference>
<evidence type="ECO:0000256" key="4">
    <source>
        <dbReference type="RuleBase" id="RU363019"/>
    </source>
</evidence>
<dbReference type="PRINTS" id="PR00153">
    <property type="entry name" value="CSAPPISMRASE"/>
</dbReference>
<dbReference type="GO" id="GO:0003755">
    <property type="term" value="F:peptidyl-prolyl cis-trans isomerase activity"/>
    <property type="evidence" value="ECO:0007669"/>
    <property type="project" value="UniProtKB-EC"/>
</dbReference>
<dbReference type="EMBL" id="JAUHJS010000008">
    <property type="protein sequence ID" value="MDN4166736.1"/>
    <property type="molecule type" value="Genomic_DNA"/>
</dbReference>
<dbReference type="RefSeq" id="WP_320005274.1">
    <property type="nucleotide sequence ID" value="NZ_JAUHJS010000008.1"/>
</dbReference>
<comment type="function">
    <text evidence="4">PPIases accelerate the folding of proteins. It catalyzes the cis-trans isomerization of proline imidic peptide bonds in oligopeptides.</text>
</comment>
<accession>A0ABT8F962</accession>
<reference evidence="6" key="1">
    <citation type="submission" date="2023-06" db="EMBL/GenBank/DDBJ databases">
        <title>Cytophagales bacterium Strain LB-30, isolated from soil.</title>
        <authorList>
            <person name="Liu B."/>
        </authorList>
    </citation>
    <scope>NUCLEOTIDE SEQUENCE</scope>
    <source>
        <strain evidence="6">LB-30</strain>
    </source>
</reference>
<evidence type="ECO:0000256" key="3">
    <source>
        <dbReference type="ARBA" id="ARBA00023235"/>
    </source>
</evidence>
<dbReference type="PANTHER" id="PTHR45625:SF4">
    <property type="entry name" value="PEPTIDYLPROLYL ISOMERASE DOMAIN AND WD REPEAT-CONTAINING PROTEIN 1"/>
    <property type="match status" value="1"/>
</dbReference>
<comment type="similarity">
    <text evidence="1 4">Belongs to the cyclophilin-type PPIase family.</text>
</comment>
<dbReference type="PROSITE" id="PS50072">
    <property type="entry name" value="CSA_PPIASE_2"/>
    <property type="match status" value="1"/>
</dbReference>
<dbReference type="PROSITE" id="PS00170">
    <property type="entry name" value="CSA_PPIASE_1"/>
    <property type="match status" value="1"/>
</dbReference>
<gene>
    <name evidence="6" type="ORF">QWY31_14590</name>
</gene>
<dbReference type="Proteomes" id="UP001168552">
    <property type="component" value="Unassembled WGS sequence"/>
</dbReference>
<keyword evidence="3 4" id="KW-0413">Isomerase</keyword>
<keyword evidence="7" id="KW-1185">Reference proteome</keyword>
<dbReference type="SUPFAM" id="SSF50891">
    <property type="entry name" value="Cyclophilin-like"/>
    <property type="match status" value="1"/>
</dbReference>
<dbReference type="InterPro" id="IPR020892">
    <property type="entry name" value="Cyclophilin-type_PPIase_CS"/>
</dbReference>
<dbReference type="InterPro" id="IPR044666">
    <property type="entry name" value="Cyclophilin_A-like"/>
</dbReference>
<proteinExistence type="inferred from homology"/>
<dbReference type="PROSITE" id="PS51257">
    <property type="entry name" value="PROKAR_LIPOPROTEIN"/>
    <property type="match status" value="1"/>
</dbReference>
<dbReference type="Pfam" id="PF00160">
    <property type="entry name" value="Pro_isomerase"/>
    <property type="match status" value="2"/>
</dbReference>